<evidence type="ECO:0000256" key="1">
    <source>
        <dbReference type="ARBA" id="ARBA00022617"/>
    </source>
</evidence>
<dbReference type="Gene3D" id="1.10.760.10">
    <property type="entry name" value="Cytochrome c-like domain"/>
    <property type="match status" value="1"/>
</dbReference>
<dbReference type="GO" id="GO:0004601">
    <property type="term" value="F:peroxidase activity"/>
    <property type="evidence" value="ECO:0007669"/>
    <property type="project" value="UniProtKB-KW"/>
</dbReference>
<evidence type="ECO:0000256" key="4">
    <source>
        <dbReference type="PROSITE-ProRule" id="PRU00433"/>
    </source>
</evidence>
<dbReference type="InterPro" id="IPR009056">
    <property type="entry name" value="Cyt_c-like_dom"/>
</dbReference>
<feature type="region of interest" description="Disordered" evidence="5">
    <location>
        <begin position="40"/>
        <end position="115"/>
    </location>
</feature>
<evidence type="ECO:0000259" key="6">
    <source>
        <dbReference type="PROSITE" id="PS51007"/>
    </source>
</evidence>
<dbReference type="SUPFAM" id="SSF46626">
    <property type="entry name" value="Cytochrome c"/>
    <property type="match status" value="1"/>
</dbReference>
<dbReference type="RefSeq" id="WP_092012480.1">
    <property type="nucleotide sequence ID" value="NZ_FOYW01000001.1"/>
</dbReference>
<name>A0A1I6IHL1_9GAMM</name>
<feature type="compositionally biased region" description="Acidic residues" evidence="5">
    <location>
        <begin position="73"/>
        <end position="92"/>
    </location>
</feature>
<dbReference type="PROSITE" id="PS51007">
    <property type="entry name" value="CYTC"/>
    <property type="match status" value="1"/>
</dbReference>
<dbReference type="AlphaFoldDB" id="A0A1I6IHL1"/>
<keyword evidence="1 4" id="KW-0349">Heme</keyword>
<proteinExistence type="predicted"/>
<feature type="domain" description="Cytochrome c" evidence="6">
    <location>
        <begin position="116"/>
        <end position="208"/>
    </location>
</feature>
<evidence type="ECO:0000313" key="7">
    <source>
        <dbReference type="EMBL" id="SFR66287.1"/>
    </source>
</evidence>
<evidence type="ECO:0000313" key="8">
    <source>
        <dbReference type="Proteomes" id="UP000198644"/>
    </source>
</evidence>
<dbReference type="InterPro" id="IPR036909">
    <property type="entry name" value="Cyt_c-like_dom_sf"/>
</dbReference>
<keyword evidence="2 4" id="KW-0479">Metal-binding</keyword>
<keyword evidence="7" id="KW-0575">Peroxidase</keyword>
<dbReference type="EMBL" id="FOYW01000001">
    <property type="protein sequence ID" value="SFR66287.1"/>
    <property type="molecule type" value="Genomic_DNA"/>
</dbReference>
<dbReference type="GO" id="GO:0020037">
    <property type="term" value="F:heme binding"/>
    <property type="evidence" value="ECO:0007669"/>
    <property type="project" value="InterPro"/>
</dbReference>
<sequence>MNTDNHRKELLQKLSRNFMISVPVMTVVAMAGATAVSDHGPGLIPSAEAGQGEAEGEAHSEAEGEAEGKSEGEGEGEGEAQGEGEAEGEGEGISEKMKAAVQRPSDYQPHEGDARALAEKGKALFSDTSLSTNGLSCQTCHANGAGYADTFSKDYPHSVEMAKTDFGLDQVTLDEMVQVCMVAPMAAQPLEWDSEELAALTEYMRVEQENFRQR</sequence>
<dbReference type="Pfam" id="PF21342">
    <property type="entry name" value="SoxA-TsdA_cyt-c"/>
    <property type="match status" value="1"/>
</dbReference>
<evidence type="ECO:0000256" key="3">
    <source>
        <dbReference type="ARBA" id="ARBA00023004"/>
    </source>
</evidence>
<reference evidence="7 8" key="1">
    <citation type="submission" date="2016-10" db="EMBL/GenBank/DDBJ databases">
        <authorList>
            <person name="de Groot N.N."/>
        </authorList>
    </citation>
    <scope>NUCLEOTIDE SEQUENCE [LARGE SCALE GENOMIC DNA]</scope>
    <source>
        <strain evidence="7 8">CGMCC 1.9167</strain>
    </source>
</reference>
<gene>
    <name evidence="7" type="ORF">SAMN05216203_2337</name>
</gene>
<dbReference type="OrthoDB" id="9805202at2"/>
<keyword evidence="7" id="KW-0560">Oxidoreductase</keyword>
<accession>A0A1I6IHL1</accession>
<evidence type="ECO:0000256" key="5">
    <source>
        <dbReference type="SAM" id="MobiDB-lite"/>
    </source>
</evidence>
<dbReference type="STRING" id="650891.SAMN05216203_2337"/>
<dbReference type="GO" id="GO:0046872">
    <property type="term" value="F:metal ion binding"/>
    <property type="evidence" value="ECO:0007669"/>
    <property type="project" value="UniProtKB-KW"/>
</dbReference>
<keyword evidence="3 4" id="KW-0408">Iron</keyword>
<feature type="compositionally biased region" description="Basic and acidic residues" evidence="5">
    <location>
        <begin position="56"/>
        <end position="72"/>
    </location>
</feature>
<protein>
    <submittedName>
        <fullName evidence="7">Di-haem cytochrome c peroxidase</fullName>
    </submittedName>
</protein>
<evidence type="ECO:0000256" key="2">
    <source>
        <dbReference type="ARBA" id="ARBA00022723"/>
    </source>
</evidence>
<dbReference type="GO" id="GO:0009055">
    <property type="term" value="F:electron transfer activity"/>
    <property type="evidence" value="ECO:0007669"/>
    <property type="project" value="InterPro"/>
</dbReference>
<dbReference type="Proteomes" id="UP000198644">
    <property type="component" value="Unassembled WGS sequence"/>
</dbReference>
<keyword evidence="8" id="KW-1185">Reference proteome</keyword>
<organism evidence="7 8">
    <name type="scientific">Marinobacter daqiaonensis</name>
    <dbReference type="NCBI Taxonomy" id="650891"/>
    <lineage>
        <taxon>Bacteria</taxon>
        <taxon>Pseudomonadati</taxon>
        <taxon>Pseudomonadota</taxon>
        <taxon>Gammaproteobacteria</taxon>
        <taxon>Pseudomonadales</taxon>
        <taxon>Marinobacteraceae</taxon>
        <taxon>Marinobacter</taxon>
    </lineage>
</organism>